<dbReference type="PANTHER" id="PTHR47366:SF1">
    <property type="entry name" value="TWO-ON-TWO HEMOGLOBIN-3"/>
    <property type="match status" value="1"/>
</dbReference>
<keyword evidence="3" id="KW-0349">Heme</keyword>
<dbReference type="GO" id="GO:0019825">
    <property type="term" value="F:oxygen binding"/>
    <property type="evidence" value="ECO:0007669"/>
    <property type="project" value="InterPro"/>
</dbReference>
<dbReference type="GO" id="GO:0046872">
    <property type="term" value="F:metal ion binding"/>
    <property type="evidence" value="ECO:0007669"/>
    <property type="project" value="UniProtKB-KW"/>
</dbReference>
<dbReference type="GO" id="GO:0005344">
    <property type="term" value="F:oxygen carrier activity"/>
    <property type="evidence" value="ECO:0007669"/>
    <property type="project" value="InterPro"/>
</dbReference>
<name>A0A918DR84_9GAMM</name>
<evidence type="ECO:0000256" key="3">
    <source>
        <dbReference type="ARBA" id="ARBA00022617"/>
    </source>
</evidence>
<evidence type="ECO:0000256" key="2">
    <source>
        <dbReference type="ARBA" id="ARBA00022448"/>
    </source>
</evidence>
<reference evidence="7 8" key="1">
    <citation type="journal article" date="2014" name="Int. J. Syst. Evol. Microbiol.">
        <title>Complete genome sequence of Corynebacterium casei LMG S-19264T (=DSM 44701T), isolated from a smear-ripened cheese.</title>
        <authorList>
            <consortium name="US DOE Joint Genome Institute (JGI-PGF)"/>
            <person name="Walter F."/>
            <person name="Albersmeier A."/>
            <person name="Kalinowski J."/>
            <person name="Ruckert C."/>
        </authorList>
    </citation>
    <scope>NUCLEOTIDE SEQUENCE [LARGE SCALE GENOMIC DNA]</scope>
    <source>
        <strain evidence="7 8">CGMCC 1.7286</strain>
    </source>
</reference>
<evidence type="ECO:0008006" key="9">
    <source>
        <dbReference type="Google" id="ProtNLM"/>
    </source>
</evidence>
<dbReference type="EMBL" id="BMLT01000004">
    <property type="protein sequence ID" value="GGO80862.1"/>
    <property type="molecule type" value="Genomic_DNA"/>
</dbReference>
<gene>
    <name evidence="7" type="ORF">GCM10011348_18520</name>
</gene>
<comment type="caution">
    <text evidence="7">The sequence shown here is derived from an EMBL/GenBank/DDBJ whole genome shotgun (WGS) entry which is preliminary data.</text>
</comment>
<proteinExistence type="inferred from homology"/>
<dbReference type="Proteomes" id="UP000599578">
    <property type="component" value="Unassembled WGS sequence"/>
</dbReference>
<evidence type="ECO:0000256" key="6">
    <source>
        <dbReference type="ARBA" id="ARBA00034496"/>
    </source>
</evidence>
<evidence type="ECO:0000256" key="5">
    <source>
        <dbReference type="ARBA" id="ARBA00023004"/>
    </source>
</evidence>
<dbReference type="InterPro" id="IPR012292">
    <property type="entry name" value="Globin/Proto"/>
</dbReference>
<protein>
    <recommendedName>
        <fullName evidence="9">Globin</fullName>
    </recommendedName>
</protein>
<dbReference type="InterPro" id="IPR019795">
    <property type="entry name" value="Globin_bac-like_CS"/>
</dbReference>
<keyword evidence="4" id="KW-0479">Metal-binding</keyword>
<evidence type="ECO:0000313" key="8">
    <source>
        <dbReference type="Proteomes" id="UP000599578"/>
    </source>
</evidence>
<dbReference type="SUPFAM" id="SSF46458">
    <property type="entry name" value="Globin-like"/>
    <property type="match status" value="1"/>
</dbReference>
<accession>A0A918DR84</accession>
<keyword evidence="5" id="KW-0408">Iron</keyword>
<keyword evidence="8" id="KW-1185">Reference proteome</keyword>
<dbReference type="Gene3D" id="1.10.490.10">
    <property type="entry name" value="Globins"/>
    <property type="match status" value="1"/>
</dbReference>
<dbReference type="Pfam" id="PF01152">
    <property type="entry name" value="Bac_globin"/>
    <property type="match status" value="1"/>
</dbReference>
<evidence type="ECO:0000256" key="4">
    <source>
        <dbReference type="ARBA" id="ARBA00022723"/>
    </source>
</evidence>
<keyword evidence="2" id="KW-0813">Transport</keyword>
<evidence type="ECO:0000313" key="7">
    <source>
        <dbReference type="EMBL" id="GGO80862.1"/>
    </source>
</evidence>
<comment type="similarity">
    <text evidence="6">Belongs to the truncated hemoglobin family. Group II subfamily.</text>
</comment>
<dbReference type="PANTHER" id="PTHR47366">
    <property type="entry name" value="TWO-ON-TWO HEMOGLOBIN-3"/>
    <property type="match status" value="1"/>
</dbReference>
<evidence type="ECO:0000256" key="1">
    <source>
        <dbReference type="ARBA" id="ARBA00001971"/>
    </source>
</evidence>
<dbReference type="InterPro" id="IPR001486">
    <property type="entry name" value="Hemoglobin_trunc"/>
</dbReference>
<comment type="cofactor">
    <cofactor evidence="1">
        <name>heme</name>
        <dbReference type="ChEBI" id="CHEBI:30413"/>
    </cofactor>
</comment>
<organism evidence="7 8">
    <name type="scientific">Marinobacterium nitratireducens</name>
    <dbReference type="NCBI Taxonomy" id="518897"/>
    <lineage>
        <taxon>Bacteria</taxon>
        <taxon>Pseudomonadati</taxon>
        <taxon>Pseudomonadota</taxon>
        <taxon>Gammaproteobacteria</taxon>
        <taxon>Oceanospirillales</taxon>
        <taxon>Oceanospirillaceae</taxon>
        <taxon>Marinobacterium</taxon>
    </lineage>
</organism>
<dbReference type="CDD" id="cd14773">
    <property type="entry name" value="TrHb2_PhHbO-like_O"/>
    <property type="match status" value="1"/>
</dbReference>
<sequence length="138" mass="15634">MQISEPGQRQYGDGDTSFLAAGGEAGIARLADAFYDQMERLPEAAAIRAMHPEDLSESRDKLSRFLCGWLGGPRRYREKYGPISIPAAHAHLAIGSSERDAWLLCMRRALEQQPWPQDFRDYLLRALSVPAERCRNRE</sequence>
<dbReference type="PROSITE" id="PS01213">
    <property type="entry name" value="GLOBIN_FAM_2"/>
    <property type="match status" value="1"/>
</dbReference>
<dbReference type="AlphaFoldDB" id="A0A918DR84"/>
<dbReference type="RefSeq" id="WP_188860303.1">
    <property type="nucleotide sequence ID" value="NZ_BMLT01000004.1"/>
</dbReference>
<dbReference type="GO" id="GO:0020037">
    <property type="term" value="F:heme binding"/>
    <property type="evidence" value="ECO:0007669"/>
    <property type="project" value="InterPro"/>
</dbReference>
<dbReference type="InterPro" id="IPR009050">
    <property type="entry name" value="Globin-like_sf"/>
</dbReference>
<dbReference type="InterPro" id="IPR044203">
    <property type="entry name" value="GlbO/GLB3-like"/>
</dbReference>